<proteinExistence type="predicted"/>
<comment type="caution">
    <text evidence="1">The sequence shown here is derived from an EMBL/GenBank/DDBJ whole genome shotgun (WGS) entry which is preliminary data.</text>
</comment>
<sequence length="199" mass="22559">MSNMTRIAVHAGCLCFAKEAGSRLSKWRLCPIHTPPQQSAPLSSQEKALNSCSSIHSASPSFLTSSDSMSGAPFPPSALTRKQASFESNNIQVHPAYALNFNGYGFVYHVLLDKNIKYEDYARSIKARWRKLLLSQSSTASDWNVRIKPSSFNPFDTPDSRIEPHFNIEPEPFPIIPRRVQKVKMWLRKMEKLDSVRNF</sequence>
<evidence type="ECO:0000313" key="2">
    <source>
        <dbReference type="Proteomes" id="UP001142393"/>
    </source>
</evidence>
<evidence type="ECO:0000313" key="1">
    <source>
        <dbReference type="EMBL" id="KAJ3745327.1"/>
    </source>
</evidence>
<protein>
    <submittedName>
        <fullName evidence="1">Uncharacterized protein</fullName>
    </submittedName>
</protein>
<dbReference type="AlphaFoldDB" id="A0A9W8P1Y7"/>
<gene>
    <name evidence="1" type="ORF">DFH05DRAFT_1005909</name>
</gene>
<organism evidence="1 2">
    <name type="scientific">Lentinula detonsa</name>
    <dbReference type="NCBI Taxonomy" id="2804962"/>
    <lineage>
        <taxon>Eukaryota</taxon>
        <taxon>Fungi</taxon>
        <taxon>Dikarya</taxon>
        <taxon>Basidiomycota</taxon>
        <taxon>Agaricomycotina</taxon>
        <taxon>Agaricomycetes</taxon>
        <taxon>Agaricomycetidae</taxon>
        <taxon>Agaricales</taxon>
        <taxon>Marasmiineae</taxon>
        <taxon>Omphalotaceae</taxon>
        <taxon>Lentinula</taxon>
    </lineage>
</organism>
<name>A0A9W8P1Y7_9AGAR</name>
<dbReference type="Proteomes" id="UP001142393">
    <property type="component" value="Unassembled WGS sequence"/>
</dbReference>
<accession>A0A9W8P1Y7</accession>
<reference evidence="1 2" key="1">
    <citation type="journal article" date="2023" name="Proc. Natl. Acad. Sci. U.S.A.">
        <title>A global phylogenomic analysis of the shiitake genus Lentinula.</title>
        <authorList>
            <person name="Sierra-Patev S."/>
            <person name="Min B."/>
            <person name="Naranjo-Ortiz M."/>
            <person name="Looney B."/>
            <person name="Konkel Z."/>
            <person name="Slot J.C."/>
            <person name="Sakamoto Y."/>
            <person name="Steenwyk J.L."/>
            <person name="Rokas A."/>
            <person name="Carro J."/>
            <person name="Camarero S."/>
            <person name="Ferreira P."/>
            <person name="Molpeceres G."/>
            <person name="Ruiz-Duenas F.J."/>
            <person name="Serrano A."/>
            <person name="Henrissat B."/>
            <person name="Drula E."/>
            <person name="Hughes K.W."/>
            <person name="Mata J.L."/>
            <person name="Ishikawa N.K."/>
            <person name="Vargas-Isla R."/>
            <person name="Ushijima S."/>
            <person name="Smith C.A."/>
            <person name="Donoghue J."/>
            <person name="Ahrendt S."/>
            <person name="Andreopoulos W."/>
            <person name="He G."/>
            <person name="LaButti K."/>
            <person name="Lipzen A."/>
            <person name="Ng V."/>
            <person name="Riley R."/>
            <person name="Sandor L."/>
            <person name="Barry K."/>
            <person name="Martinez A.T."/>
            <person name="Xiao Y."/>
            <person name="Gibbons J.G."/>
            <person name="Terashima K."/>
            <person name="Grigoriev I.V."/>
            <person name="Hibbett D."/>
        </authorList>
    </citation>
    <scope>NUCLEOTIDE SEQUENCE [LARGE SCALE GENOMIC DNA]</scope>
    <source>
        <strain evidence="1 2">TFB7810</strain>
    </source>
</reference>
<keyword evidence="2" id="KW-1185">Reference proteome</keyword>
<dbReference type="EMBL" id="JANVFU010000005">
    <property type="protein sequence ID" value="KAJ3745327.1"/>
    <property type="molecule type" value="Genomic_DNA"/>
</dbReference>